<keyword evidence="2" id="KW-1185">Reference proteome</keyword>
<dbReference type="Proteomes" id="UP000325684">
    <property type="component" value="Unassembled WGS sequence"/>
</dbReference>
<comment type="caution">
    <text evidence="1">The sequence shown here is derived from an EMBL/GenBank/DDBJ whole genome shotgun (WGS) entry which is preliminary data.</text>
</comment>
<protein>
    <recommendedName>
        <fullName evidence="3">Nucleotide exchange factor GrpE</fullName>
    </recommendedName>
</protein>
<evidence type="ECO:0008006" key="3">
    <source>
        <dbReference type="Google" id="ProtNLM"/>
    </source>
</evidence>
<name>A0A5N3P729_9HYPH</name>
<evidence type="ECO:0000313" key="2">
    <source>
        <dbReference type="Proteomes" id="UP000325684"/>
    </source>
</evidence>
<evidence type="ECO:0000313" key="1">
    <source>
        <dbReference type="EMBL" id="KAB0265538.1"/>
    </source>
</evidence>
<dbReference type="EMBL" id="VCMV01000033">
    <property type="protein sequence ID" value="KAB0265538.1"/>
    <property type="molecule type" value="Genomic_DNA"/>
</dbReference>
<organism evidence="1 2">
    <name type="scientific">Microvirga brassicacearum</name>
    <dbReference type="NCBI Taxonomy" id="2580413"/>
    <lineage>
        <taxon>Bacteria</taxon>
        <taxon>Pseudomonadati</taxon>
        <taxon>Pseudomonadota</taxon>
        <taxon>Alphaproteobacteria</taxon>
        <taxon>Hyphomicrobiales</taxon>
        <taxon>Methylobacteriaceae</taxon>
        <taxon>Microvirga</taxon>
    </lineage>
</organism>
<gene>
    <name evidence="1" type="ORF">FEZ63_17860</name>
</gene>
<accession>A0A5N3P729</accession>
<proteinExistence type="predicted"/>
<reference evidence="1 2" key="1">
    <citation type="journal article" date="2019" name="Microorganisms">
        <title>Genome Insights into the Novel Species Microvirga brassicacearum, a Rapeseed Endophyte with Biotechnological Potential.</title>
        <authorList>
            <person name="Jimenez-Gomez A."/>
            <person name="Saati-Santamaria Z."/>
            <person name="Igual J.M."/>
            <person name="Rivas R."/>
            <person name="Mateos P.F."/>
            <person name="Garcia-Fraile P."/>
        </authorList>
    </citation>
    <scope>NUCLEOTIDE SEQUENCE [LARGE SCALE GENOMIC DNA]</scope>
    <source>
        <strain evidence="1 2">CDVBN77</strain>
    </source>
</reference>
<dbReference type="AlphaFoldDB" id="A0A5N3P729"/>
<sequence length="118" mass="13074">MSQLPVIQVPKTFLSILNHLYEIEKKLALHGDPGNASRNVEKIKDAFREEGVFYEDPSGQPFKETRTDLDATISGQSTENLVVAEVIKPVIRAGLTELSRVVQKGIVVVQSKEIGDEK</sequence>